<keyword evidence="6 8" id="KW-0560">Oxidoreductase</keyword>
<evidence type="ECO:0000256" key="7">
    <source>
        <dbReference type="ARBA" id="ARBA00048933"/>
    </source>
</evidence>
<dbReference type="InterPro" id="IPR036188">
    <property type="entry name" value="FAD/NAD-bd_sf"/>
</dbReference>
<dbReference type="OrthoDB" id="333024at2759"/>
<dbReference type="EMBL" id="BNCQ01000044">
    <property type="protein sequence ID" value="GIM12483.1"/>
    <property type="molecule type" value="Genomic_DNA"/>
</dbReference>
<dbReference type="Proteomes" id="UP000747110">
    <property type="component" value="Unassembled WGS sequence"/>
</dbReference>
<evidence type="ECO:0000259" key="11">
    <source>
        <dbReference type="Pfam" id="PF07992"/>
    </source>
</evidence>
<keyword evidence="3 8" id="KW-0285">Flavoprotein</keyword>
<dbReference type="InterPro" id="IPR021163">
    <property type="entry name" value="Ferredox_Rdtase_adrenod"/>
</dbReference>
<sequence>MLRLASQGASLALSSNSLCNSHIASLACSGLRLWSAAFTTTSNSVPEKLHVCVVGSGPAGFYTVDRLLKRYGDRVHVSILDRLPTPFGLVRSGVAPDHQDTKNVTNQFSSIAADPRVSFLGNVLVGRDVDVNELRALHHAVVLAYGAESDRRLGIPGEDVVPGGGVFSAREFVWWYNGHPDARHLHIDLSKVRSVAVCGIGNVALDCARTLLAPPSRFVHTDLAAHALTQLMGDHQTGGGSAVREVHLVARRGPVQAACTPKELKELLTDCGVSARTAAPDQLTVSEADSAEMKATRLKRRVFELVSKAVADASAADAAAGAAGGSSPQRRRDLFFQFYRNPVEVLRGPDGAVTGLRVERTVVRPDGPGGTSVAVGSGMFDTIPCEMVLKSIGYKSLPVQGVAFDCRRGIIPNVAGRVLQQADASASSPTSASTSGSAEGGPDEVAAANVGLYVVGWLKRGPTGIIGTNLVDAEETVDSLAGDAEALLRAGEMSHGSAGPPGAAGLEALLRQRGVRVVGWRRWRLLDEHELAAGRAAGRVREKVTEVREMLRVCGFAVE</sequence>
<evidence type="ECO:0000256" key="9">
    <source>
        <dbReference type="PIRSR" id="PIRSR000362-1"/>
    </source>
</evidence>
<dbReference type="InterPro" id="IPR023753">
    <property type="entry name" value="FAD/NAD-binding_dom"/>
</dbReference>
<reference evidence="12" key="1">
    <citation type="journal article" date="2021" name="Proc. Natl. Acad. Sci. U.S.A.">
        <title>Three genomes in the algal genus Volvox reveal the fate of a haploid sex-determining region after a transition to homothallism.</title>
        <authorList>
            <person name="Yamamoto K."/>
            <person name="Hamaji T."/>
            <person name="Kawai-Toyooka H."/>
            <person name="Matsuzaki R."/>
            <person name="Takahashi F."/>
            <person name="Nishimura Y."/>
            <person name="Kawachi M."/>
            <person name="Noguchi H."/>
            <person name="Minakuchi Y."/>
            <person name="Umen J.G."/>
            <person name="Toyoda A."/>
            <person name="Nozaki H."/>
        </authorList>
    </citation>
    <scope>NUCLEOTIDE SEQUENCE</scope>
    <source>
        <strain evidence="13">NIES-3785</strain>
        <strain evidence="12">NIES-3786</strain>
    </source>
</reference>
<dbReference type="Gene3D" id="3.50.50.60">
    <property type="entry name" value="FAD/NAD(P)-binding domain"/>
    <property type="match status" value="1"/>
</dbReference>
<keyword evidence="4 8" id="KW-0274">FAD</keyword>
<evidence type="ECO:0000256" key="5">
    <source>
        <dbReference type="ARBA" id="ARBA00022857"/>
    </source>
</evidence>
<name>A0A8J4CPI2_9CHLO</name>
<dbReference type="PROSITE" id="PS51257">
    <property type="entry name" value="PROKAR_LIPOPROTEIN"/>
    <property type="match status" value="1"/>
</dbReference>
<dbReference type="GO" id="GO:0005739">
    <property type="term" value="C:mitochondrion"/>
    <property type="evidence" value="ECO:0007669"/>
    <property type="project" value="UniProtKB-SubCell"/>
</dbReference>
<dbReference type="SUPFAM" id="SSF51971">
    <property type="entry name" value="Nucleotide-binding domain"/>
    <property type="match status" value="1"/>
</dbReference>
<evidence type="ECO:0000256" key="8">
    <source>
        <dbReference type="PIRNR" id="PIRNR000362"/>
    </source>
</evidence>
<comment type="similarity">
    <text evidence="2 8">Belongs to the ferredoxin--NADP reductase type 1 family.</text>
</comment>
<feature type="binding site" evidence="9">
    <location>
        <position position="59"/>
    </location>
    <ligand>
        <name>FAD</name>
        <dbReference type="ChEBI" id="CHEBI:57692"/>
    </ligand>
</feature>
<organism evidence="12 14">
    <name type="scientific">Volvox reticuliferus</name>
    <dbReference type="NCBI Taxonomy" id="1737510"/>
    <lineage>
        <taxon>Eukaryota</taxon>
        <taxon>Viridiplantae</taxon>
        <taxon>Chlorophyta</taxon>
        <taxon>core chlorophytes</taxon>
        <taxon>Chlorophyceae</taxon>
        <taxon>CS clade</taxon>
        <taxon>Chlamydomonadales</taxon>
        <taxon>Volvocaceae</taxon>
        <taxon>Volvox</taxon>
    </lineage>
</organism>
<dbReference type="PIRSF" id="PIRSF000362">
    <property type="entry name" value="FNR"/>
    <property type="match status" value="1"/>
</dbReference>
<dbReference type="InterPro" id="IPR055275">
    <property type="entry name" value="Ferredox_Rdtase"/>
</dbReference>
<comment type="catalytic activity">
    <reaction evidence="7 8">
        <text>2 reduced [adrenodoxin] + NADP(+) + H(+) = 2 oxidized [adrenodoxin] + NADPH</text>
        <dbReference type="Rhea" id="RHEA:42312"/>
        <dbReference type="Rhea" id="RHEA-COMP:9998"/>
        <dbReference type="Rhea" id="RHEA-COMP:9999"/>
        <dbReference type="ChEBI" id="CHEBI:15378"/>
        <dbReference type="ChEBI" id="CHEBI:33737"/>
        <dbReference type="ChEBI" id="CHEBI:33738"/>
        <dbReference type="ChEBI" id="CHEBI:57783"/>
        <dbReference type="ChEBI" id="CHEBI:58349"/>
        <dbReference type="EC" id="1.18.1.6"/>
    </reaction>
</comment>
<dbReference type="PANTHER" id="PTHR48467:SF1">
    <property type="entry name" value="GLUTAMATE SYNTHASE 1 [NADH], CHLOROPLASTIC-LIKE"/>
    <property type="match status" value="1"/>
</dbReference>
<comment type="caution">
    <text evidence="12">The sequence shown here is derived from an EMBL/GenBank/DDBJ whole genome shotgun (WGS) entry which is preliminary data.</text>
</comment>
<feature type="binding site" evidence="10">
    <location>
        <begin position="251"/>
        <end position="252"/>
    </location>
    <ligand>
        <name>NADP(+)</name>
        <dbReference type="ChEBI" id="CHEBI:58349"/>
    </ligand>
</feature>
<proteinExistence type="inferred from homology"/>
<dbReference type="Proteomes" id="UP000722791">
    <property type="component" value="Unassembled WGS sequence"/>
</dbReference>
<accession>A0A8J4CPI2</accession>
<feature type="binding site" evidence="9">
    <location>
        <position position="457"/>
    </location>
    <ligand>
        <name>FAD</name>
        <dbReference type="ChEBI" id="CHEBI:57692"/>
    </ligand>
</feature>
<evidence type="ECO:0000313" key="13">
    <source>
        <dbReference type="EMBL" id="GIM12483.1"/>
    </source>
</evidence>
<comment type="subcellular location">
    <subcellularLocation>
        <location evidence="8">Mitochondrion</location>
    </subcellularLocation>
</comment>
<dbReference type="PRINTS" id="PR00419">
    <property type="entry name" value="ADXRDTASE"/>
</dbReference>
<gene>
    <name evidence="12" type="ORF">Vretifemale_12865</name>
    <name evidence="13" type="ORF">Vretimale_15819</name>
</gene>
<keyword evidence="14" id="KW-1185">Reference proteome</keyword>
<keyword evidence="5 8" id="KW-0521">NADP</keyword>
<protein>
    <recommendedName>
        <fullName evidence="8">NADPH:adrenodoxin oxidoreductase, mitochondrial</fullName>
        <ecNumber evidence="8">1.18.1.6</ecNumber>
    </recommendedName>
</protein>
<dbReference type="Gene3D" id="3.40.50.720">
    <property type="entry name" value="NAD(P)-binding Rossmann-like Domain"/>
    <property type="match status" value="1"/>
</dbReference>
<evidence type="ECO:0000256" key="6">
    <source>
        <dbReference type="ARBA" id="ARBA00023002"/>
    </source>
</evidence>
<evidence type="ECO:0000256" key="2">
    <source>
        <dbReference type="ARBA" id="ARBA00008312"/>
    </source>
</evidence>
<dbReference type="GO" id="GO:0016491">
    <property type="term" value="F:oxidoreductase activity"/>
    <property type="evidence" value="ECO:0007669"/>
    <property type="project" value="UniProtKB-KW"/>
</dbReference>
<feature type="binding site" evidence="10">
    <location>
        <position position="464"/>
    </location>
    <ligand>
        <name>NADP(+)</name>
        <dbReference type="ChEBI" id="CHEBI:58349"/>
    </ligand>
</feature>
<dbReference type="EMBL" id="BNCP01000029">
    <property type="protein sequence ID" value="GIL84169.1"/>
    <property type="molecule type" value="Genomic_DNA"/>
</dbReference>
<keyword evidence="8" id="KW-0496">Mitochondrion</keyword>
<evidence type="ECO:0000256" key="3">
    <source>
        <dbReference type="ARBA" id="ARBA00022630"/>
    </source>
</evidence>
<evidence type="ECO:0000313" key="12">
    <source>
        <dbReference type="EMBL" id="GIL84169.1"/>
    </source>
</evidence>
<evidence type="ECO:0000256" key="1">
    <source>
        <dbReference type="ARBA" id="ARBA00001974"/>
    </source>
</evidence>
<feature type="binding site" evidence="9">
    <location>
        <begin position="464"/>
        <end position="466"/>
    </location>
    <ligand>
        <name>FAD</name>
        <dbReference type="ChEBI" id="CHEBI:57692"/>
    </ligand>
</feature>
<feature type="domain" description="FAD/NAD(P)-binding" evidence="11">
    <location>
        <begin position="50"/>
        <end position="269"/>
    </location>
</feature>
<feature type="binding site" evidence="9">
    <location>
        <position position="125"/>
    </location>
    <ligand>
        <name>FAD</name>
        <dbReference type="ChEBI" id="CHEBI:57692"/>
    </ligand>
</feature>
<evidence type="ECO:0000313" key="14">
    <source>
        <dbReference type="Proteomes" id="UP000747110"/>
    </source>
</evidence>
<feature type="binding site" evidence="10">
    <location>
        <position position="263"/>
    </location>
    <ligand>
        <name>NADP(+)</name>
        <dbReference type="ChEBI" id="CHEBI:58349"/>
    </ligand>
</feature>
<dbReference type="AlphaFoldDB" id="A0A8J4CPI2"/>
<comment type="cofactor">
    <cofactor evidence="1 8 9">
        <name>FAD</name>
        <dbReference type="ChEBI" id="CHEBI:57692"/>
    </cofactor>
</comment>
<dbReference type="PANTHER" id="PTHR48467">
    <property type="entry name" value="GLUTAMATE SYNTHASE 1 [NADH], CHLOROPLASTIC-LIKE"/>
    <property type="match status" value="1"/>
</dbReference>
<evidence type="ECO:0000256" key="10">
    <source>
        <dbReference type="PIRSR" id="PIRSR000362-2"/>
    </source>
</evidence>
<dbReference type="Pfam" id="PF07992">
    <property type="entry name" value="Pyr_redox_2"/>
    <property type="match status" value="1"/>
</dbReference>
<feature type="binding site" evidence="9">
    <location>
        <position position="89"/>
    </location>
    <ligand>
        <name>FAD</name>
        <dbReference type="ChEBI" id="CHEBI:57692"/>
    </ligand>
</feature>
<evidence type="ECO:0000256" key="4">
    <source>
        <dbReference type="ARBA" id="ARBA00022827"/>
    </source>
</evidence>
<dbReference type="EC" id="1.18.1.6" evidence="8"/>